<protein>
    <submittedName>
        <fullName evidence="2">Uncharacterized protein</fullName>
    </submittedName>
</protein>
<feature type="transmembrane region" description="Helical" evidence="1">
    <location>
        <begin position="173"/>
        <end position="193"/>
    </location>
</feature>
<evidence type="ECO:0000313" key="2">
    <source>
        <dbReference type="EMBL" id="SKB93957.1"/>
    </source>
</evidence>
<evidence type="ECO:0000313" key="3">
    <source>
        <dbReference type="Proteomes" id="UP000190669"/>
    </source>
</evidence>
<dbReference type="Proteomes" id="UP000190669">
    <property type="component" value="Unassembled WGS sequence"/>
</dbReference>
<keyword evidence="1" id="KW-0472">Membrane</keyword>
<dbReference type="RefSeq" id="WP_079466087.1">
    <property type="nucleotide sequence ID" value="NZ_CP033935.1"/>
</dbReference>
<reference evidence="2 3" key="1">
    <citation type="submission" date="2017-02" db="EMBL/GenBank/DDBJ databases">
        <authorList>
            <person name="Varghese N."/>
            <person name="Submissions S."/>
        </authorList>
    </citation>
    <scope>NUCLEOTIDE SEQUENCE [LARGE SCALE GENOMIC DNA]</scope>
    <source>
        <strain evidence="2 3">DSM 16775</strain>
    </source>
</reference>
<accession>A0ABY1LBE5</accession>
<keyword evidence="3" id="KW-1185">Reference proteome</keyword>
<name>A0ABY1LBE5_9FLAO</name>
<sequence length="424" mass="48782">MKQQILRIINGYNFEQKEGRFIETKIWNDIFTYNSLKSNSIAKNKSATQVHDLNLNEEILLLIQNGITEKDSVIITESFISYAENNLFSKNLLVKILWSEIITIQFINHSLVFSKKNGEIINFDIVKFFAKNKEKASLLVELIQRILRITSGEKETIVKINNTPVDLQKHKKIILAVAGILILSIGGISLNFYSKSKDQSKDLSAQQPQEITEAKPKIEYDTIWSEVEKNDYEKLTTFKSVNVFNEPYEITMKEPEAWGLLKGADRIIIPIEIPSNTKYWIYRINLTNARIESGEAKLVNDVDSQLKTFTILGADTKEETIVESSLTRELLNSLTAPTKEKPFTNVYFIDNKKDAQNFQDLKSFNYDINNSIKNTHSRNGLIKFNKSQYVYLALENDGFEDDIYVNLEVVALIENTRYFKLSAK</sequence>
<keyword evidence="1" id="KW-0812">Transmembrane</keyword>
<keyword evidence="1" id="KW-1133">Transmembrane helix</keyword>
<proteinExistence type="predicted"/>
<organism evidence="2 3">
    <name type="scientific">Chryseobacterium balustinum</name>
    <dbReference type="NCBI Taxonomy" id="246"/>
    <lineage>
        <taxon>Bacteria</taxon>
        <taxon>Pseudomonadati</taxon>
        <taxon>Bacteroidota</taxon>
        <taxon>Flavobacteriia</taxon>
        <taxon>Flavobacteriales</taxon>
        <taxon>Weeksellaceae</taxon>
        <taxon>Chryseobacterium group</taxon>
        <taxon>Chryseobacterium</taxon>
    </lineage>
</organism>
<comment type="caution">
    <text evidence="2">The sequence shown here is derived from an EMBL/GenBank/DDBJ whole genome shotgun (WGS) entry which is preliminary data.</text>
</comment>
<gene>
    <name evidence="2" type="ORF">SAMN05421800_11557</name>
</gene>
<dbReference type="EMBL" id="FUZE01000015">
    <property type="protein sequence ID" value="SKB93957.1"/>
    <property type="molecule type" value="Genomic_DNA"/>
</dbReference>
<evidence type="ECO:0000256" key="1">
    <source>
        <dbReference type="SAM" id="Phobius"/>
    </source>
</evidence>